<reference evidence="7 8" key="1">
    <citation type="submission" date="2021-06" db="EMBL/GenBank/DDBJ databases">
        <title>Falsochrobactrum tianjin sp.nov., a new petroleum-degrading bacteria isolated from oily soils.</title>
        <authorList>
            <person name="Chen G."/>
            <person name="Chen H."/>
            <person name="Tian J."/>
            <person name="Qing J."/>
            <person name="Zhong L."/>
            <person name="Ma W."/>
            <person name="Song Y."/>
            <person name="Cui X."/>
            <person name="Yan B."/>
        </authorList>
    </citation>
    <scope>NUCLEOTIDE SEQUENCE [LARGE SCALE GENOMIC DNA]</scope>
    <source>
        <strain evidence="7 8">TDYN1</strain>
    </source>
</reference>
<dbReference type="InterPro" id="IPR028082">
    <property type="entry name" value="Peripla_BP_I"/>
</dbReference>
<evidence type="ECO:0000313" key="7">
    <source>
        <dbReference type="EMBL" id="MBV2144957.1"/>
    </source>
</evidence>
<dbReference type="Pfam" id="PF13458">
    <property type="entry name" value="Peripla_BP_6"/>
    <property type="match status" value="1"/>
</dbReference>
<dbReference type="Gene3D" id="3.40.50.2300">
    <property type="match status" value="2"/>
</dbReference>
<dbReference type="Proteomes" id="UP000752297">
    <property type="component" value="Unassembled WGS sequence"/>
</dbReference>
<organism evidence="7 8">
    <name type="scientific">Falsochrobactrum tianjinense</name>
    <dbReference type="NCBI Taxonomy" id="2706015"/>
    <lineage>
        <taxon>Bacteria</taxon>
        <taxon>Pseudomonadati</taxon>
        <taxon>Pseudomonadota</taxon>
        <taxon>Alphaproteobacteria</taxon>
        <taxon>Hyphomicrobiales</taxon>
        <taxon>Brucellaceae</taxon>
        <taxon>Falsochrobactrum</taxon>
    </lineage>
</organism>
<evidence type="ECO:0000313" key="8">
    <source>
        <dbReference type="Proteomes" id="UP000752297"/>
    </source>
</evidence>
<gene>
    <name evidence="7" type="ORF">KUG47_15775</name>
</gene>
<evidence type="ECO:0000256" key="3">
    <source>
        <dbReference type="ARBA" id="ARBA00022448"/>
    </source>
</evidence>
<accession>A0A949UVK5</accession>
<sequence length="461" mass="49066">MALTNMSASIPCVASPKPWRCLSLNGAAQNRSSLSQNVAASLSPTGLCAVVDKGGGEVMKSKTTIGVALIGGALLSSSALAAEMTIGVVGPLTGPAATSGIAMRDSYQFVADQVNAAGGIDLNGEKTTLKLIFEDSASRPEMGVSAAQKLLTRDNVDLLIGDTFASSVTIAMMDIAASFGKFVMSGQPVSSEIARKVESDPERFANFWKSSWNSDAYAKAVFEAVEGLTEAGKFSTGDKKIAFVFEDTDYGKSNVEYASPLFKEAGWTESAHEAVPLGHSDFYPQLSKLRGDKPDVVVSIFTSVNSGIAFTKQIKETGLDSLHVAIYYPMRPEFHEGIGSDSEKMLWTPMLYDPVNNEKHKALFDLMAAKGIQATGDHAQGYCQFAMLAENLKRAGTFDPAKLSEAFATTDFPCYTGRFVYDTTNHTPKIGADFLPVAVAQVQSGVSKAVWPPSAATAEFE</sequence>
<dbReference type="EMBL" id="JAHRVA010000008">
    <property type="protein sequence ID" value="MBV2144957.1"/>
    <property type="molecule type" value="Genomic_DNA"/>
</dbReference>
<proteinExistence type="inferred from homology"/>
<protein>
    <submittedName>
        <fullName evidence="7">ABC transporter substrate-binding protein</fullName>
    </submittedName>
</protein>
<comment type="caution">
    <text evidence="7">The sequence shown here is derived from an EMBL/GenBank/DDBJ whole genome shotgun (WGS) entry which is preliminary data.</text>
</comment>
<keyword evidence="8" id="KW-1185">Reference proteome</keyword>
<dbReference type="InterPro" id="IPR028081">
    <property type="entry name" value="Leu-bd"/>
</dbReference>
<evidence type="ECO:0000256" key="5">
    <source>
        <dbReference type="ARBA" id="ARBA00022970"/>
    </source>
</evidence>
<feature type="domain" description="Leucine-binding protein" evidence="6">
    <location>
        <begin position="84"/>
        <end position="442"/>
    </location>
</feature>
<evidence type="ECO:0000256" key="1">
    <source>
        <dbReference type="ARBA" id="ARBA00003630"/>
    </source>
</evidence>
<comment type="function">
    <text evidence="1">Component of an amino-acid transport system.</text>
</comment>
<dbReference type="GO" id="GO:0006865">
    <property type="term" value="P:amino acid transport"/>
    <property type="evidence" value="ECO:0007669"/>
    <property type="project" value="UniProtKB-KW"/>
</dbReference>
<dbReference type="AlphaFoldDB" id="A0A949UVK5"/>
<evidence type="ECO:0000256" key="4">
    <source>
        <dbReference type="ARBA" id="ARBA00022729"/>
    </source>
</evidence>
<comment type="similarity">
    <text evidence="2">Belongs to the leucine-binding protein family.</text>
</comment>
<keyword evidence="5" id="KW-0029">Amino-acid transport</keyword>
<evidence type="ECO:0000259" key="6">
    <source>
        <dbReference type="Pfam" id="PF13458"/>
    </source>
</evidence>
<dbReference type="PANTHER" id="PTHR30483:SF37">
    <property type="entry name" value="ABC TRANSPORTER SUBSTRATE-BINDING PROTEIN"/>
    <property type="match status" value="1"/>
</dbReference>
<dbReference type="InterPro" id="IPR051010">
    <property type="entry name" value="BCAA_transport"/>
</dbReference>
<dbReference type="SUPFAM" id="SSF53822">
    <property type="entry name" value="Periplasmic binding protein-like I"/>
    <property type="match status" value="1"/>
</dbReference>
<dbReference type="PANTHER" id="PTHR30483">
    <property type="entry name" value="LEUCINE-SPECIFIC-BINDING PROTEIN"/>
    <property type="match status" value="1"/>
</dbReference>
<keyword evidence="4" id="KW-0732">Signal</keyword>
<evidence type="ECO:0000256" key="2">
    <source>
        <dbReference type="ARBA" id="ARBA00010062"/>
    </source>
</evidence>
<keyword evidence="3" id="KW-0813">Transport</keyword>
<name>A0A949UVK5_9HYPH</name>